<name>A0A0R3VTY2_TAEAS</name>
<dbReference type="PANTHER" id="PTHR13336:SF3">
    <property type="entry name" value="OCIA DOMAIN-CONTAINING PROTEIN 1"/>
    <property type="match status" value="1"/>
</dbReference>
<evidence type="ECO:0000256" key="1">
    <source>
        <dbReference type="SAM" id="MobiDB-lite"/>
    </source>
</evidence>
<dbReference type="AlphaFoldDB" id="A0A0R3VTY2"/>
<dbReference type="WBParaSite" id="TASK_0000073201-mRNA-1">
    <property type="protein sequence ID" value="TASK_0000073201-mRNA-1"/>
    <property type="gene ID" value="TASK_0000073201"/>
</dbReference>
<dbReference type="STRING" id="60517.A0A0R3VTY2"/>
<dbReference type="Proteomes" id="UP000282613">
    <property type="component" value="Unassembled WGS sequence"/>
</dbReference>
<accession>A0A0R3VTY2</accession>
<evidence type="ECO:0000313" key="3">
    <source>
        <dbReference type="EMBL" id="VDK21683.1"/>
    </source>
</evidence>
<dbReference type="EMBL" id="UYRS01000111">
    <property type="protein sequence ID" value="VDK21683.1"/>
    <property type="molecule type" value="Genomic_DNA"/>
</dbReference>
<sequence>MTGLEAGPPELTIEDLATFRRCRKESFWRRCVPMIMGASLAVSFAQSRGFFLNRPRLLMPSYFLAGVIGYVGGKMSYIGHCKRMFLELQDSRVKDFLLGHQSSLPLPRRPDFSVEHDWPRSEGDPVVVRTPTTYAERREYYRQQQQRQQTGESHTSPPPSTLPDDQREVQGTLQQQIPSKSPSSEYFDTERPLSSYLSDDEYRPRE</sequence>
<dbReference type="PANTHER" id="PTHR13336">
    <property type="entry name" value="OVARIAN CARCINOMA IMMUNOREACTIVE ANTIGEN"/>
    <property type="match status" value="1"/>
</dbReference>
<evidence type="ECO:0000313" key="5">
    <source>
        <dbReference type="WBParaSite" id="TASK_0000073201-mRNA-1"/>
    </source>
</evidence>
<reference evidence="5" key="1">
    <citation type="submission" date="2017-02" db="UniProtKB">
        <authorList>
            <consortium name="WormBaseParasite"/>
        </authorList>
    </citation>
    <scope>IDENTIFICATION</scope>
</reference>
<keyword evidence="4" id="KW-1185">Reference proteome</keyword>
<gene>
    <name evidence="3" type="ORF">TASK_LOCUS733</name>
</gene>
<feature type="compositionally biased region" description="Polar residues" evidence="1">
    <location>
        <begin position="169"/>
        <end position="186"/>
    </location>
</feature>
<feature type="domain" description="OCIA" evidence="2">
    <location>
        <begin position="13"/>
        <end position="91"/>
    </location>
</feature>
<feature type="region of interest" description="Disordered" evidence="1">
    <location>
        <begin position="114"/>
        <end position="133"/>
    </location>
</feature>
<reference evidence="3 4" key="2">
    <citation type="submission" date="2018-11" db="EMBL/GenBank/DDBJ databases">
        <authorList>
            <consortium name="Pathogen Informatics"/>
        </authorList>
    </citation>
    <scope>NUCLEOTIDE SEQUENCE [LARGE SCALE GENOMIC DNA]</scope>
</reference>
<dbReference type="Pfam" id="PF07051">
    <property type="entry name" value="OCIA"/>
    <property type="match status" value="1"/>
</dbReference>
<feature type="region of interest" description="Disordered" evidence="1">
    <location>
        <begin position="141"/>
        <end position="206"/>
    </location>
</feature>
<evidence type="ECO:0000313" key="4">
    <source>
        <dbReference type="Proteomes" id="UP000282613"/>
    </source>
</evidence>
<dbReference type="InterPro" id="IPR040187">
    <property type="entry name" value="OCAD1/2"/>
</dbReference>
<dbReference type="GO" id="GO:0005768">
    <property type="term" value="C:endosome"/>
    <property type="evidence" value="ECO:0007669"/>
    <property type="project" value="TreeGrafter"/>
</dbReference>
<organism evidence="5">
    <name type="scientific">Taenia asiatica</name>
    <name type="common">Asian tapeworm</name>
    <dbReference type="NCBI Taxonomy" id="60517"/>
    <lineage>
        <taxon>Eukaryota</taxon>
        <taxon>Metazoa</taxon>
        <taxon>Spiralia</taxon>
        <taxon>Lophotrochozoa</taxon>
        <taxon>Platyhelminthes</taxon>
        <taxon>Cestoda</taxon>
        <taxon>Eucestoda</taxon>
        <taxon>Cyclophyllidea</taxon>
        <taxon>Taeniidae</taxon>
        <taxon>Taenia</taxon>
    </lineage>
</organism>
<dbReference type="InterPro" id="IPR009764">
    <property type="entry name" value="OCIA_dom"/>
</dbReference>
<proteinExistence type="predicted"/>
<feature type="compositionally biased region" description="Basic and acidic residues" evidence="1">
    <location>
        <begin position="114"/>
        <end position="123"/>
    </location>
</feature>
<protein>
    <submittedName>
        <fullName evidence="5">OCIA domain-containing protein</fullName>
    </submittedName>
</protein>
<evidence type="ECO:0000259" key="2">
    <source>
        <dbReference type="Pfam" id="PF07051"/>
    </source>
</evidence>
<dbReference type="OrthoDB" id="10003372at2759"/>